<protein>
    <submittedName>
        <fullName evidence="3">Uncharacterized protein</fullName>
    </submittedName>
</protein>
<keyword evidence="4" id="KW-1185">Reference proteome</keyword>
<keyword evidence="2" id="KW-0812">Transmembrane</keyword>
<sequence length="84" mass="8834">MYFMFLLKDAASSWGTASNPRMPWEKDLPACTTTTTTSRLPNFVSSSTPDQGPGQDNSGGATAAISLCALVAWAATAVLLADMF</sequence>
<reference evidence="3" key="2">
    <citation type="submission" date="2020-11" db="EMBL/GenBank/DDBJ databases">
        <authorList>
            <person name="McCartney M.A."/>
            <person name="Auch B."/>
            <person name="Kono T."/>
            <person name="Mallez S."/>
            <person name="Becker A."/>
            <person name="Gohl D.M."/>
            <person name="Silverstein K.A.T."/>
            <person name="Koren S."/>
            <person name="Bechman K.B."/>
            <person name="Herman A."/>
            <person name="Abrahante J.E."/>
            <person name="Garbe J."/>
        </authorList>
    </citation>
    <scope>NUCLEOTIDE SEQUENCE</scope>
    <source>
        <strain evidence="3">Duluth1</strain>
        <tissue evidence="3">Whole animal</tissue>
    </source>
</reference>
<organism evidence="3 4">
    <name type="scientific">Dreissena polymorpha</name>
    <name type="common">Zebra mussel</name>
    <name type="synonym">Mytilus polymorpha</name>
    <dbReference type="NCBI Taxonomy" id="45954"/>
    <lineage>
        <taxon>Eukaryota</taxon>
        <taxon>Metazoa</taxon>
        <taxon>Spiralia</taxon>
        <taxon>Lophotrochozoa</taxon>
        <taxon>Mollusca</taxon>
        <taxon>Bivalvia</taxon>
        <taxon>Autobranchia</taxon>
        <taxon>Heteroconchia</taxon>
        <taxon>Euheterodonta</taxon>
        <taxon>Imparidentia</taxon>
        <taxon>Neoheterodontei</taxon>
        <taxon>Myida</taxon>
        <taxon>Dreissenoidea</taxon>
        <taxon>Dreissenidae</taxon>
        <taxon>Dreissena</taxon>
    </lineage>
</organism>
<proteinExistence type="predicted"/>
<reference evidence="3" key="1">
    <citation type="journal article" date="2019" name="bioRxiv">
        <title>The Genome of the Zebra Mussel, Dreissena polymorpha: A Resource for Invasive Species Research.</title>
        <authorList>
            <person name="McCartney M.A."/>
            <person name="Auch B."/>
            <person name="Kono T."/>
            <person name="Mallez S."/>
            <person name="Zhang Y."/>
            <person name="Obille A."/>
            <person name="Becker A."/>
            <person name="Abrahante J.E."/>
            <person name="Garbe J."/>
            <person name="Badalamenti J.P."/>
            <person name="Herman A."/>
            <person name="Mangelson H."/>
            <person name="Liachko I."/>
            <person name="Sullivan S."/>
            <person name="Sone E.D."/>
            <person name="Koren S."/>
            <person name="Silverstein K.A.T."/>
            <person name="Beckman K.B."/>
            <person name="Gohl D.M."/>
        </authorList>
    </citation>
    <scope>NUCLEOTIDE SEQUENCE</scope>
    <source>
        <strain evidence="3">Duluth1</strain>
        <tissue evidence="3">Whole animal</tissue>
    </source>
</reference>
<evidence type="ECO:0000313" key="3">
    <source>
        <dbReference type="EMBL" id="KAH3754907.1"/>
    </source>
</evidence>
<evidence type="ECO:0000256" key="1">
    <source>
        <dbReference type="SAM" id="MobiDB-lite"/>
    </source>
</evidence>
<dbReference type="AlphaFoldDB" id="A0A9D4DS76"/>
<comment type="caution">
    <text evidence="3">The sequence shown here is derived from an EMBL/GenBank/DDBJ whole genome shotgun (WGS) entry which is preliminary data.</text>
</comment>
<dbReference type="EMBL" id="JAIWYP010000010">
    <property type="protein sequence ID" value="KAH3754907.1"/>
    <property type="molecule type" value="Genomic_DNA"/>
</dbReference>
<feature type="transmembrane region" description="Helical" evidence="2">
    <location>
        <begin position="61"/>
        <end position="81"/>
    </location>
</feature>
<feature type="region of interest" description="Disordered" evidence="1">
    <location>
        <begin position="34"/>
        <end position="58"/>
    </location>
</feature>
<dbReference type="Proteomes" id="UP000828390">
    <property type="component" value="Unassembled WGS sequence"/>
</dbReference>
<keyword evidence="2" id="KW-1133">Transmembrane helix</keyword>
<name>A0A9D4DS76_DREPO</name>
<keyword evidence="2" id="KW-0472">Membrane</keyword>
<evidence type="ECO:0000256" key="2">
    <source>
        <dbReference type="SAM" id="Phobius"/>
    </source>
</evidence>
<accession>A0A9D4DS76</accession>
<gene>
    <name evidence="3" type="ORF">DPMN_189587</name>
</gene>
<evidence type="ECO:0000313" key="4">
    <source>
        <dbReference type="Proteomes" id="UP000828390"/>
    </source>
</evidence>